<dbReference type="OrthoDB" id="9801953at2"/>
<dbReference type="SUPFAM" id="SSF55347">
    <property type="entry name" value="Glyceraldehyde-3-phosphate dehydrogenase-like, C-terminal domain"/>
    <property type="match status" value="1"/>
</dbReference>
<dbReference type="RefSeq" id="WP_127790040.1">
    <property type="nucleotide sequence ID" value="NZ_SACL01000013.1"/>
</dbReference>
<dbReference type="Gene3D" id="3.30.360.10">
    <property type="entry name" value="Dihydrodipicolinate Reductase, domain 2"/>
    <property type="match status" value="1"/>
</dbReference>
<reference evidence="3 4" key="1">
    <citation type="submission" date="2019-01" db="EMBL/GenBank/DDBJ databases">
        <authorList>
            <person name="Chen W.-M."/>
        </authorList>
    </citation>
    <scope>NUCLEOTIDE SEQUENCE [LARGE SCALE GENOMIC DNA]</scope>
    <source>
        <strain evidence="3 4">CCP-6</strain>
    </source>
</reference>
<keyword evidence="4" id="KW-1185">Reference proteome</keyword>
<dbReference type="EMBL" id="SACL01000013">
    <property type="protein sequence ID" value="RVT90598.1"/>
    <property type="molecule type" value="Genomic_DNA"/>
</dbReference>
<evidence type="ECO:0000313" key="3">
    <source>
        <dbReference type="EMBL" id="RVT90598.1"/>
    </source>
</evidence>
<sequence length="347" mass="39028">MAHTVGIIGFGKMGQIRAAALEEDGRAKILKVFDNYLPEKPRFAVAASAQEIIDDPKITIVFVCATNEVNKPFTIAALKAGKHVFCEKPPAFTAEDVKEIMEVERESNRVLMYGFNHRHHGGVLKMKQVIDSGAYGRVLWMRGRYGKSVDSDYLKTWRSDRERAGGGILLDQGIHMLDLFLHITGAPFDDVHAFVSSRYWKIPGIEDNVFAIMRNRQSGVEVSFHSTMTQWRHLFSLEVFLERGYLVLNGLKTSSGTYGVEELTIAKNRATAPASSFDTEERMVFNVDTSWAREAEHFMDAVSLGMPVLYGNSNQALDVMSLIDRIYSNDHHLSESLHENLQVVGRN</sequence>
<evidence type="ECO:0000259" key="1">
    <source>
        <dbReference type="Pfam" id="PF01408"/>
    </source>
</evidence>
<feature type="domain" description="Gfo/Idh/MocA-like oxidoreductase N-terminal" evidence="1">
    <location>
        <begin position="5"/>
        <end position="115"/>
    </location>
</feature>
<dbReference type="Proteomes" id="UP000282957">
    <property type="component" value="Unassembled WGS sequence"/>
</dbReference>
<dbReference type="PANTHER" id="PTHR43708">
    <property type="entry name" value="CONSERVED EXPRESSED OXIDOREDUCTASE (EUROFUNG)"/>
    <property type="match status" value="1"/>
</dbReference>
<dbReference type="InterPro" id="IPR036291">
    <property type="entry name" value="NAD(P)-bd_dom_sf"/>
</dbReference>
<dbReference type="SUPFAM" id="SSF51735">
    <property type="entry name" value="NAD(P)-binding Rossmann-fold domains"/>
    <property type="match status" value="1"/>
</dbReference>
<dbReference type="PANTHER" id="PTHR43708:SF8">
    <property type="entry name" value="OXIDOREDUCTASE"/>
    <property type="match status" value="1"/>
</dbReference>
<dbReference type="AlphaFoldDB" id="A0A437LYU2"/>
<dbReference type="InterPro" id="IPR055170">
    <property type="entry name" value="GFO_IDH_MocA-like_dom"/>
</dbReference>
<comment type="caution">
    <text evidence="3">The sequence shown here is derived from an EMBL/GenBank/DDBJ whole genome shotgun (WGS) entry which is preliminary data.</text>
</comment>
<protein>
    <submittedName>
        <fullName evidence="3">Gfo/Idh/MocA family oxidoreductase</fullName>
    </submittedName>
</protein>
<dbReference type="Gene3D" id="3.40.50.720">
    <property type="entry name" value="NAD(P)-binding Rossmann-like Domain"/>
    <property type="match status" value="1"/>
</dbReference>
<dbReference type="InterPro" id="IPR051317">
    <property type="entry name" value="Gfo/Idh/MocA_oxidoreduct"/>
</dbReference>
<dbReference type="Pfam" id="PF01408">
    <property type="entry name" value="GFO_IDH_MocA"/>
    <property type="match status" value="1"/>
</dbReference>
<evidence type="ECO:0000313" key="4">
    <source>
        <dbReference type="Proteomes" id="UP000282957"/>
    </source>
</evidence>
<accession>A0A437LYU2</accession>
<dbReference type="GO" id="GO:0000166">
    <property type="term" value="F:nucleotide binding"/>
    <property type="evidence" value="ECO:0007669"/>
    <property type="project" value="InterPro"/>
</dbReference>
<gene>
    <name evidence="3" type="ORF">EOD42_23485</name>
</gene>
<evidence type="ECO:0000259" key="2">
    <source>
        <dbReference type="Pfam" id="PF22725"/>
    </source>
</evidence>
<dbReference type="Pfam" id="PF22725">
    <property type="entry name" value="GFO_IDH_MocA_C3"/>
    <property type="match status" value="1"/>
</dbReference>
<dbReference type="InterPro" id="IPR000683">
    <property type="entry name" value="Gfo/Idh/MocA-like_OxRdtase_N"/>
</dbReference>
<proteinExistence type="predicted"/>
<feature type="domain" description="GFO/IDH/MocA-like oxidoreductase" evidence="2">
    <location>
        <begin position="124"/>
        <end position="246"/>
    </location>
</feature>
<name>A0A437LYU2_9PROT</name>
<organism evidence="3 4">
    <name type="scientific">Rhodovarius crocodyli</name>
    <dbReference type="NCBI Taxonomy" id="1979269"/>
    <lineage>
        <taxon>Bacteria</taxon>
        <taxon>Pseudomonadati</taxon>
        <taxon>Pseudomonadota</taxon>
        <taxon>Alphaproteobacteria</taxon>
        <taxon>Acetobacterales</taxon>
        <taxon>Roseomonadaceae</taxon>
        <taxon>Rhodovarius</taxon>
    </lineage>
</organism>